<evidence type="ECO:0000313" key="3">
    <source>
        <dbReference type="Proteomes" id="UP001161247"/>
    </source>
</evidence>
<organism evidence="2 3">
    <name type="scientific">Oldenlandia corymbosa var. corymbosa</name>
    <dbReference type="NCBI Taxonomy" id="529605"/>
    <lineage>
        <taxon>Eukaryota</taxon>
        <taxon>Viridiplantae</taxon>
        <taxon>Streptophyta</taxon>
        <taxon>Embryophyta</taxon>
        <taxon>Tracheophyta</taxon>
        <taxon>Spermatophyta</taxon>
        <taxon>Magnoliopsida</taxon>
        <taxon>eudicotyledons</taxon>
        <taxon>Gunneridae</taxon>
        <taxon>Pentapetalae</taxon>
        <taxon>asterids</taxon>
        <taxon>lamiids</taxon>
        <taxon>Gentianales</taxon>
        <taxon>Rubiaceae</taxon>
        <taxon>Rubioideae</taxon>
        <taxon>Spermacoceae</taxon>
        <taxon>Hedyotis-Oldenlandia complex</taxon>
        <taxon>Oldenlandia</taxon>
    </lineage>
</organism>
<dbReference type="Pfam" id="PF11016">
    <property type="entry name" value="DUF2854"/>
    <property type="match status" value="1"/>
</dbReference>
<dbReference type="EMBL" id="OX459123">
    <property type="protein sequence ID" value="CAI9110705.1"/>
    <property type="molecule type" value="Genomic_DNA"/>
</dbReference>
<keyword evidence="3" id="KW-1185">Reference proteome</keyword>
<evidence type="ECO:0000256" key="1">
    <source>
        <dbReference type="SAM" id="Phobius"/>
    </source>
</evidence>
<dbReference type="PANTHER" id="PTHR35551:SF1">
    <property type="entry name" value="ACCLIMATION OF PHOTOSYNTHESIS TO ENVIRONMENT"/>
    <property type="match status" value="1"/>
</dbReference>
<dbReference type="PANTHER" id="PTHR35551">
    <property type="match status" value="1"/>
</dbReference>
<gene>
    <name evidence="2" type="ORF">OLC1_LOCUS18295</name>
</gene>
<keyword evidence="1" id="KW-1133">Transmembrane helix</keyword>
<dbReference type="AlphaFoldDB" id="A0AAV1DS47"/>
<dbReference type="Proteomes" id="UP001161247">
    <property type="component" value="Chromosome 6"/>
</dbReference>
<keyword evidence="1" id="KW-0472">Membrane</keyword>
<accession>A0AAV1DS47</accession>
<sequence length="340" mass="37996">MALTSSSAAAVGGGRWTHQLVYCSNCTHLSNFPLSPPITTTSTKPLIINTSTLFSPLEDKSRLRLRPICKAADTPTQSTISDKSIVSDDEFSLAKVSFGVIGLGVGVSLLSYGFGAYFNILPGSEWSAIMLTYGFPLAIIGMALKYAELKPVPCLTYTDAQQLREKCATPILKQVRNDVIRYRYGDEQHLDEALKRIFQYGQGGGIPRRSAPVLQKIREEVTDDGKYCLVLIFEAKALQLSDFEQRQVSADSFFSFQSGIFFFLLLMNYNVVHHQIRFTPISSYLFINIMGGCQSPSFLILHHPCNCRQNLHHFSDLVSLQKLVSSYNLSIYCRRRPGLH</sequence>
<reference evidence="2" key="1">
    <citation type="submission" date="2023-03" db="EMBL/GenBank/DDBJ databases">
        <authorList>
            <person name="Julca I."/>
        </authorList>
    </citation>
    <scope>NUCLEOTIDE SEQUENCE</scope>
</reference>
<keyword evidence="1" id="KW-0812">Transmembrane</keyword>
<proteinExistence type="predicted"/>
<protein>
    <submittedName>
        <fullName evidence="2">OLC1v1010773C1</fullName>
    </submittedName>
</protein>
<evidence type="ECO:0000313" key="2">
    <source>
        <dbReference type="EMBL" id="CAI9110705.1"/>
    </source>
</evidence>
<feature type="transmembrane region" description="Helical" evidence="1">
    <location>
        <begin position="126"/>
        <end position="144"/>
    </location>
</feature>
<dbReference type="InterPro" id="IPR021275">
    <property type="entry name" value="DUF2854"/>
</dbReference>
<name>A0AAV1DS47_OLDCO</name>
<feature type="transmembrane region" description="Helical" evidence="1">
    <location>
        <begin position="93"/>
        <end position="114"/>
    </location>
</feature>